<dbReference type="PROSITE" id="PS51347">
    <property type="entry name" value="PHOSPHOTRIESTERASE_2"/>
    <property type="match status" value="1"/>
</dbReference>
<evidence type="ECO:0000256" key="3">
    <source>
        <dbReference type="PROSITE-ProRule" id="PRU00679"/>
    </source>
</evidence>
<name>A0ABU7JZD7_9NOCA</name>
<accession>A0ABU7JZD7</accession>
<keyword evidence="1" id="KW-0479">Metal-binding</keyword>
<dbReference type="Proteomes" id="UP001331936">
    <property type="component" value="Unassembled WGS sequence"/>
</dbReference>
<evidence type="ECO:0000313" key="5">
    <source>
        <dbReference type="Proteomes" id="UP001331936"/>
    </source>
</evidence>
<keyword evidence="5" id="KW-1185">Reference proteome</keyword>
<protein>
    <submittedName>
        <fullName evidence="4">Phosphotriesterase</fullName>
    </submittedName>
</protein>
<comment type="similarity">
    <text evidence="3">Belongs to the metallo-dependent hydrolases superfamily. Phosphotriesterase family.</text>
</comment>
<dbReference type="InterPro" id="IPR001559">
    <property type="entry name" value="Phosphotriesterase"/>
</dbReference>
<dbReference type="SUPFAM" id="SSF51556">
    <property type="entry name" value="Metallo-dependent hydrolases"/>
    <property type="match status" value="1"/>
</dbReference>
<sequence length="160" mass="16730">EESLFRGAARTALATGVAVSIRYGADALHDLDIVLDEKLPADRVVVGGLDRADAHAAGAALAIARRGAYVALDHVGTADDAHLADDERATLVRDLIDAGHGDRILLSSNATGVSKGEPGREVPFSHILSTFVPLLTARGIGDPDIARILTDNPRALLSLR</sequence>
<dbReference type="EMBL" id="JAUZMZ010000292">
    <property type="protein sequence ID" value="MEE2035356.1"/>
    <property type="molecule type" value="Genomic_DNA"/>
</dbReference>
<proteinExistence type="inferred from homology"/>
<dbReference type="PANTHER" id="PTHR10819">
    <property type="entry name" value="PHOSPHOTRIESTERASE-RELATED"/>
    <property type="match status" value="1"/>
</dbReference>
<comment type="caution">
    <text evidence="3">Lacks conserved residue(s) required for the propagation of feature annotation.</text>
</comment>
<dbReference type="InterPro" id="IPR032466">
    <property type="entry name" value="Metal_Hydrolase"/>
</dbReference>
<evidence type="ECO:0000313" key="4">
    <source>
        <dbReference type="EMBL" id="MEE2035356.1"/>
    </source>
</evidence>
<evidence type="ECO:0000256" key="1">
    <source>
        <dbReference type="ARBA" id="ARBA00022723"/>
    </source>
</evidence>
<dbReference type="Gene3D" id="3.20.20.140">
    <property type="entry name" value="Metal-dependent hydrolases"/>
    <property type="match status" value="1"/>
</dbReference>
<reference evidence="4 5" key="1">
    <citation type="submission" date="2023-08" db="EMBL/GenBank/DDBJ databases">
        <authorList>
            <person name="Girao M."/>
            <person name="Carvalho M.F."/>
        </authorList>
    </citation>
    <scope>NUCLEOTIDE SEQUENCE [LARGE SCALE GENOMIC DNA]</scope>
    <source>
        <strain evidence="4 5">CC-R104</strain>
    </source>
</reference>
<feature type="non-terminal residue" evidence="4">
    <location>
        <position position="1"/>
    </location>
</feature>
<comment type="caution">
    <text evidence="4">The sequence shown here is derived from an EMBL/GenBank/DDBJ whole genome shotgun (WGS) entry which is preliminary data.</text>
</comment>
<organism evidence="4 5">
    <name type="scientific">Rhodococcus chondri</name>
    <dbReference type="NCBI Taxonomy" id="3065941"/>
    <lineage>
        <taxon>Bacteria</taxon>
        <taxon>Bacillati</taxon>
        <taxon>Actinomycetota</taxon>
        <taxon>Actinomycetes</taxon>
        <taxon>Mycobacteriales</taxon>
        <taxon>Nocardiaceae</taxon>
        <taxon>Rhodococcus</taxon>
    </lineage>
</organism>
<keyword evidence="2" id="KW-0378">Hydrolase</keyword>
<dbReference type="PANTHER" id="PTHR10819:SF3">
    <property type="entry name" value="PHOSPHOTRIESTERASE-RELATED PROTEIN"/>
    <property type="match status" value="1"/>
</dbReference>
<gene>
    <name evidence="4" type="ORF">Q8814_25165</name>
</gene>
<dbReference type="Pfam" id="PF02126">
    <property type="entry name" value="PTE"/>
    <property type="match status" value="1"/>
</dbReference>
<evidence type="ECO:0000256" key="2">
    <source>
        <dbReference type="ARBA" id="ARBA00022801"/>
    </source>
</evidence>